<proteinExistence type="predicted"/>
<protein>
    <submittedName>
        <fullName evidence="3">CRTAC1 family protein</fullName>
    </submittedName>
</protein>
<reference evidence="4" key="1">
    <citation type="journal article" date="2019" name="Int. J. Syst. Evol. Microbiol.">
        <title>The Global Catalogue of Microorganisms (GCM) 10K type strain sequencing project: providing services to taxonomists for standard genome sequencing and annotation.</title>
        <authorList>
            <consortium name="The Broad Institute Genomics Platform"/>
            <consortium name="The Broad Institute Genome Sequencing Center for Infectious Disease"/>
            <person name="Wu L."/>
            <person name="Ma J."/>
        </authorList>
    </citation>
    <scope>NUCLEOTIDE SEQUENCE [LARGE SCALE GENOMIC DNA]</scope>
    <source>
        <strain evidence="4">JCM 17388</strain>
    </source>
</reference>
<dbReference type="RefSeq" id="WP_344920009.1">
    <property type="nucleotide sequence ID" value="NZ_BAABAQ010000008.1"/>
</dbReference>
<dbReference type="Proteomes" id="UP001501251">
    <property type="component" value="Unassembled WGS sequence"/>
</dbReference>
<dbReference type="InterPro" id="IPR011519">
    <property type="entry name" value="UnbV_ASPIC"/>
</dbReference>
<comment type="caution">
    <text evidence="3">The sequence shown here is derived from an EMBL/GenBank/DDBJ whole genome shotgun (WGS) entry which is preliminary data.</text>
</comment>
<dbReference type="InterPro" id="IPR027039">
    <property type="entry name" value="Crtac1"/>
</dbReference>
<dbReference type="SUPFAM" id="SSF69318">
    <property type="entry name" value="Integrin alpha N-terminal domain"/>
    <property type="match status" value="1"/>
</dbReference>
<accession>A0ABP8B3D4</accession>
<dbReference type="Pfam" id="PF01839">
    <property type="entry name" value="FG-GAP"/>
    <property type="match status" value="1"/>
</dbReference>
<keyword evidence="1" id="KW-0732">Signal</keyword>
<evidence type="ECO:0000256" key="1">
    <source>
        <dbReference type="ARBA" id="ARBA00022729"/>
    </source>
</evidence>
<gene>
    <name evidence="3" type="ORF">GCM10022252_45350</name>
</gene>
<organism evidence="3 4">
    <name type="scientific">Streptosporangium oxazolinicum</name>
    <dbReference type="NCBI Taxonomy" id="909287"/>
    <lineage>
        <taxon>Bacteria</taxon>
        <taxon>Bacillati</taxon>
        <taxon>Actinomycetota</taxon>
        <taxon>Actinomycetes</taxon>
        <taxon>Streptosporangiales</taxon>
        <taxon>Streptosporangiaceae</taxon>
        <taxon>Streptosporangium</taxon>
    </lineage>
</organism>
<dbReference type="PANTHER" id="PTHR16026">
    <property type="entry name" value="CARTILAGE ACIDIC PROTEIN 1"/>
    <property type="match status" value="1"/>
</dbReference>
<evidence type="ECO:0000259" key="2">
    <source>
        <dbReference type="Pfam" id="PF07593"/>
    </source>
</evidence>
<dbReference type="EMBL" id="BAABAQ010000008">
    <property type="protein sequence ID" value="GAA4197033.1"/>
    <property type="molecule type" value="Genomic_DNA"/>
</dbReference>
<dbReference type="InterPro" id="IPR028994">
    <property type="entry name" value="Integrin_alpha_N"/>
</dbReference>
<name>A0ABP8B3D4_9ACTN</name>
<dbReference type="PANTHER" id="PTHR16026:SF0">
    <property type="entry name" value="CARTILAGE ACIDIC PROTEIN 1"/>
    <property type="match status" value="1"/>
</dbReference>
<evidence type="ECO:0000313" key="3">
    <source>
        <dbReference type="EMBL" id="GAA4197033.1"/>
    </source>
</evidence>
<keyword evidence="4" id="KW-1185">Reference proteome</keyword>
<sequence length="654" mass="69664">MTTVAAWLRRQMAGVVALALVIAMFVVSSPTFASEAKRTELARSYGFTPMSIALPGGSPQQTVRKVNQAFKHIDAWISSVGAAIAMNDLDGNGRDDDLVVVDPRTDQVVVTPVPGGPARYQPFALTYGALPVKEAMAPMGAVPGDYDDDGRVDLLVYWWGRTPTLHLQRPDAAKLDAAAFEATELVPNSGGSSYEGERWNSNVATVADFDGDGKQDIFVGNYFPDGSPILDHRVDGGVEMNDSLSKAVNGGRNYFFRGTGGGAFTRVDNVLPGEISTGWELGATSVDLDGDALPELMLNNDFGADHLLYNTSSPGKIAFSRVGGVRSADVPKSKILGDDSFKGMGSDAGDFNHDGIYDFFVSNITTPYGIQESNFHFLSTAKDRAELRAKLRDGEAPWKDMSAELRTAWSGWGWDPKIEDFDNNGELEIVQAIGFVKGDVNRWPTLQELAASNDGVTSNPKSWPNVTEGGDIAGSQPLAFFSKGPDGRYANLSEQLGLDAPIPTRGIATGDANGDGLIDFAVARQFDAPIFYLNTSTSPGSFLGLRLVHDTPAASPATASTTTGSPLAAGSPVIGAQVTVTTPAGRSYIGRVDGGSGHSGKRAHAVHIGLGQNVTGPLRVQVSWRDRTGQQRRQDLQLTPGWHTLQLGSQAKEK</sequence>
<dbReference type="Pfam" id="PF07593">
    <property type="entry name" value="UnbV_ASPIC"/>
    <property type="match status" value="1"/>
</dbReference>
<dbReference type="InterPro" id="IPR013517">
    <property type="entry name" value="FG-GAP"/>
</dbReference>
<evidence type="ECO:0000313" key="4">
    <source>
        <dbReference type="Proteomes" id="UP001501251"/>
    </source>
</evidence>
<dbReference type="Gene3D" id="2.130.10.130">
    <property type="entry name" value="Integrin alpha, N-terminal"/>
    <property type="match status" value="1"/>
</dbReference>
<feature type="domain" description="ASPIC/UnbV" evidence="2">
    <location>
        <begin position="574"/>
        <end position="631"/>
    </location>
</feature>